<dbReference type="InterPro" id="IPR006059">
    <property type="entry name" value="SBP"/>
</dbReference>
<protein>
    <submittedName>
        <fullName evidence="8">Sugar ABC transporter substrate-binding protein</fullName>
    </submittedName>
</protein>
<evidence type="ECO:0000256" key="3">
    <source>
        <dbReference type="ARBA" id="ARBA00023136"/>
    </source>
</evidence>
<keyword evidence="3" id="KW-0472">Membrane</keyword>
<proteinExistence type="predicted"/>
<dbReference type="InterPro" id="IPR050490">
    <property type="entry name" value="Bact_solute-bd_prot1"/>
</dbReference>
<evidence type="ECO:0000256" key="1">
    <source>
        <dbReference type="ARBA" id="ARBA00022475"/>
    </source>
</evidence>
<dbReference type="CDD" id="cd13585">
    <property type="entry name" value="PBP2_TMBP_like"/>
    <property type="match status" value="1"/>
</dbReference>
<feature type="chain" id="PRO_5045682269" evidence="7">
    <location>
        <begin position="28"/>
        <end position="437"/>
    </location>
</feature>
<dbReference type="PANTHER" id="PTHR43649:SF33">
    <property type="entry name" value="POLYGALACTURONAN_RHAMNOGALACTURONAN-BINDING PROTEIN YTCQ"/>
    <property type="match status" value="1"/>
</dbReference>
<evidence type="ECO:0000256" key="5">
    <source>
        <dbReference type="ARBA" id="ARBA00023288"/>
    </source>
</evidence>
<organism evidence="8 9">
    <name type="scientific">Paenibacillus gyeongsangnamensis</name>
    <dbReference type="NCBI Taxonomy" id="3388067"/>
    <lineage>
        <taxon>Bacteria</taxon>
        <taxon>Bacillati</taxon>
        <taxon>Bacillota</taxon>
        <taxon>Bacilli</taxon>
        <taxon>Bacillales</taxon>
        <taxon>Paenibacillaceae</taxon>
        <taxon>Paenibacillus</taxon>
    </lineage>
</organism>
<dbReference type="Proteomes" id="UP001527882">
    <property type="component" value="Unassembled WGS sequence"/>
</dbReference>
<evidence type="ECO:0000256" key="4">
    <source>
        <dbReference type="ARBA" id="ARBA00023139"/>
    </source>
</evidence>
<feature type="signal peptide" evidence="7">
    <location>
        <begin position="1"/>
        <end position="27"/>
    </location>
</feature>
<keyword evidence="4" id="KW-0564">Palmitate</keyword>
<evidence type="ECO:0000256" key="7">
    <source>
        <dbReference type="SAM" id="SignalP"/>
    </source>
</evidence>
<dbReference type="PANTHER" id="PTHR43649">
    <property type="entry name" value="ARABINOSE-BINDING PROTEIN-RELATED"/>
    <property type="match status" value="1"/>
</dbReference>
<dbReference type="PROSITE" id="PS51257">
    <property type="entry name" value="PROKAR_LIPOPROTEIN"/>
    <property type="match status" value="1"/>
</dbReference>
<evidence type="ECO:0000313" key="8">
    <source>
        <dbReference type="EMBL" id="MCZ8511727.1"/>
    </source>
</evidence>
<dbReference type="EMBL" id="JAQAGZ010000002">
    <property type="protein sequence ID" value="MCZ8511727.1"/>
    <property type="molecule type" value="Genomic_DNA"/>
</dbReference>
<name>A0ABT4Q4E9_9BACL</name>
<keyword evidence="2 7" id="KW-0732">Signal</keyword>
<dbReference type="Gene3D" id="3.40.190.10">
    <property type="entry name" value="Periplasmic binding protein-like II"/>
    <property type="match status" value="2"/>
</dbReference>
<dbReference type="SUPFAM" id="SSF53850">
    <property type="entry name" value="Periplasmic binding protein-like II"/>
    <property type="match status" value="1"/>
</dbReference>
<keyword evidence="9" id="KW-1185">Reference proteome</keyword>
<evidence type="ECO:0000256" key="6">
    <source>
        <dbReference type="SAM" id="MobiDB-lite"/>
    </source>
</evidence>
<comment type="caution">
    <text evidence="8">The sequence shown here is derived from an EMBL/GenBank/DDBJ whole genome shotgun (WGS) entry which is preliminary data.</text>
</comment>
<dbReference type="RefSeq" id="WP_269880120.1">
    <property type="nucleotide sequence ID" value="NZ_JAQAGZ010000002.1"/>
</dbReference>
<evidence type="ECO:0000256" key="2">
    <source>
        <dbReference type="ARBA" id="ARBA00022729"/>
    </source>
</evidence>
<sequence>MGKRNWFLCSSLITVFMLAGCNGGAQPAPTGQNAASNTQTTKKEETKTTASDKPFKGHEVSVYTSLKTRDAKTWGELEKAVEEKTGIKVKGIEAPQNYPDLVSKVTVSLSSGGSNYDIIYLDELLTTTFKSAGFLEPISDVMEPVKQNFSESVLKSISMSDGKYYTVPITTEGMYLFVNKKLFADAGLKYPTNKEEFLDAARKLTKDGVYGYGGSWSKGGQLFNDAIRWTYAFGGDYLNWDDPNTKAAFQQMHDFLYKDKVTAAAALGDTYDQMNQKMIDGKYGMVYQWAYLSGVMKDKFGKDFEVIPVPKFNTNQTLVAGWHMTLNKNSKQKDAAKEVLKFMASRDGQKIFVKFPQQTAGDQTVIKDPKVIEEVPFIKYIGQYSEAGSFKTRPMDKNINKLQDATESALQSYLSDQITLEECMARGQKAIKEILGK</sequence>
<evidence type="ECO:0000313" key="9">
    <source>
        <dbReference type="Proteomes" id="UP001527882"/>
    </source>
</evidence>
<accession>A0ABT4Q4E9</accession>
<keyword evidence="5" id="KW-0449">Lipoprotein</keyword>
<gene>
    <name evidence="8" type="ORF">O9H85_04675</name>
</gene>
<keyword evidence="1" id="KW-1003">Cell membrane</keyword>
<feature type="region of interest" description="Disordered" evidence="6">
    <location>
        <begin position="27"/>
        <end position="54"/>
    </location>
</feature>
<reference evidence="8 9" key="1">
    <citation type="submission" date="2022-12" db="EMBL/GenBank/DDBJ databases">
        <title>Draft genome sequence of Paenibacillus sp. dW9.</title>
        <authorList>
            <person name="Choi E.-W."/>
            <person name="Kim D.-U."/>
        </authorList>
    </citation>
    <scope>NUCLEOTIDE SEQUENCE [LARGE SCALE GENOMIC DNA]</scope>
    <source>
        <strain evidence="9">dW9</strain>
    </source>
</reference>
<dbReference type="Pfam" id="PF01547">
    <property type="entry name" value="SBP_bac_1"/>
    <property type="match status" value="1"/>
</dbReference>